<dbReference type="PANTHER" id="PTHR22851:SF0">
    <property type="entry name" value="DDB1- AND CUL4-ASSOCIATED FACTOR 13"/>
    <property type="match status" value="1"/>
</dbReference>
<feature type="domain" description="Sof1-like protein" evidence="11">
    <location>
        <begin position="418"/>
        <end position="503"/>
    </location>
</feature>
<keyword evidence="7" id="KW-0687">Ribonucleoprotein</keyword>
<dbReference type="Pfam" id="PF00400">
    <property type="entry name" value="WD40"/>
    <property type="match status" value="3"/>
</dbReference>
<dbReference type="InterPro" id="IPR019775">
    <property type="entry name" value="WD40_repeat_CS"/>
</dbReference>
<evidence type="ECO:0000256" key="4">
    <source>
        <dbReference type="ARBA" id="ARBA00022574"/>
    </source>
</evidence>
<feature type="repeat" description="WD" evidence="9">
    <location>
        <begin position="62"/>
        <end position="104"/>
    </location>
</feature>
<dbReference type="PROSITE" id="PS00678">
    <property type="entry name" value="WD_REPEATS_1"/>
    <property type="match status" value="1"/>
</dbReference>
<dbReference type="STRING" id="58919.A0A316Z1G6"/>
<dbReference type="SMART" id="SM00320">
    <property type="entry name" value="WD40"/>
    <property type="match status" value="7"/>
</dbReference>
<evidence type="ECO:0000313" key="12">
    <source>
        <dbReference type="EMBL" id="PWN95617.1"/>
    </source>
</evidence>
<dbReference type="InterPro" id="IPR001680">
    <property type="entry name" value="WD40_rpt"/>
</dbReference>
<dbReference type="InterPro" id="IPR051733">
    <property type="entry name" value="WD_repeat_DCAF13/WDSOF1"/>
</dbReference>
<dbReference type="SUPFAM" id="SSF50978">
    <property type="entry name" value="WD40 repeat-like"/>
    <property type="match status" value="1"/>
</dbReference>
<evidence type="ECO:0000256" key="2">
    <source>
        <dbReference type="ARBA" id="ARBA00005649"/>
    </source>
</evidence>
<evidence type="ECO:0000256" key="8">
    <source>
        <dbReference type="ARBA" id="ARBA00032239"/>
    </source>
</evidence>
<dbReference type="PANTHER" id="PTHR22851">
    <property type="entry name" value="U3 SMALL NUCLEOLAR RNA U3 SNORNA ASSOCIATED PROTEIN"/>
    <property type="match status" value="1"/>
</dbReference>
<comment type="subcellular location">
    <subcellularLocation>
        <location evidence="1">Nucleus</location>
        <location evidence="1">Nucleolus</location>
    </subcellularLocation>
</comment>
<dbReference type="RefSeq" id="XP_025595896.1">
    <property type="nucleotide sequence ID" value="XM_025743246.1"/>
</dbReference>
<evidence type="ECO:0000256" key="1">
    <source>
        <dbReference type="ARBA" id="ARBA00004604"/>
    </source>
</evidence>
<dbReference type="PROSITE" id="PS50294">
    <property type="entry name" value="WD_REPEATS_REGION"/>
    <property type="match status" value="2"/>
</dbReference>
<reference evidence="12 13" key="1">
    <citation type="journal article" date="2018" name="Mol. Biol. Evol.">
        <title>Broad Genomic Sampling Reveals a Smut Pathogenic Ancestry of the Fungal Clade Ustilaginomycotina.</title>
        <authorList>
            <person name="Kijpornyongpan T."/>
            <person name="Mondo S.J."/>
            <person name="Barry K."/>
            <person name="Sandor L."/>
            <person name="Lee J."/>
            <person name="Lipzen A."/>
            <person name="Pangilinan J."/>
            <person name="LaButti K."/>
            <person name="Hainaut M."/>
            <person name="Henrissat B."/>
            <person name="Grigoriev I.V."/>
            <person name="Spatafora J.W."/>
            <person name="Aime M.C."/>
        </authorList>
    </citation>
    <scope>NUCLEOTIDE SEQUENCE [LARGE SCALE GENOMIC DNA]</scope>
    <source>
        <strain evidence="12 13">MCA 4186</strain>
    </source>
</reference>
<comment type="similarity">
    <text evidence="2">Belongs to the WD repeat DCAF13/WDSOF1 family.</text>
</comment>
<keyword evidence="13" id="KW-1185">Reference proteome</keyword>
<gene>
    <name evidence="12" type="ORF">FA09DRAFT_331939</name>
</gene>
<evidence type="ECO:0000313" key="13">
    <source>
        <dbReference type="Proteomes" id="UP000245946"/>
    </source>
</evidence>
<proteinExistence type="inferred from homology"/>
<evidence type="ECO:0000256" key="7">
    <source>
        <dbReference type="ARBA" id="ARBA00023274"/>
    </source>
</evidence>
<feature type="region of interest" description="Disordered" evidence="10">
    <location>
        <begin position="478"/>
        <end position="509"/>
    </location>
</feature>
<evidence type="ECO:0000256" key="3">
    <source>
        <dbReference type="ARBA" id="ARBA00021762"/>
    </source>
</evidence>
<evidence type="ECO:0000256" key="6">
    <source>
        <dbReference type="ARBA" id="ARBA00023242"/>
    </source>
</evidence>
<dbReference type="OrthoDB" id="10249065at2759"/>
<evidence type="ECO:0000256" key="10">
    <source>
        <dbReference type="SAM" id="MobiDB-lite"/>
    </source>
</evidence>
<dbReference type="InterPro" id="IPR015943">
    <property type="entry name" value="WD40/YVTN_repeat-like_dom_sf"/>
</dbReference>
<accession>A0A316Z1G6</accession>
<organism evidence="12 13">
    <name type="scientific">Tilletiopsis washingtonensis</name>
    <dbReference type="NCBI Taxonomy" id="58919"/>
    <lineage>
        <taxon>Eukaryota</taxon>
        <taxon>Fungi</taxon>
        <taxon>Dikarya</taxon>
        <taxon>Basidiomycota</taxon>
        <taxon>Ustilaginomycotina</taxon>
        <taxon>Exobasidiomycetes</taxon>
        <taxon>Entylomatales</taxon>
        <taxon>Entylomatales incertae sedis</taxon>
        <taxon>Tilletiopsis</taxon>
    </lineage>
</organism>
<dbReference type="Proteomes" id="UP000245946">
    <property type="component" value="Unassembled WGS sequence"/>
</dbReference>
<dbReference type="InterPro" id="IPR036322">
    <property type="entry name" value="WD40_repeat_dom_sf"/>
</dbReference>
<dbReference type="InterPro" id="IPR020472">
    <property type="entry name" value="WD40_PAC1"/>
</dbReference>
<dbReference type="GO" id="GO:0000462">
    <property type="term" value="P:maturation of SSU-rRNA from tricistronic rRNA transcript (SSU-rRNA, 5.8S rRNA, LSU-rRNA)"/>
    <property type="evidence" value="ECO:0007669"/>
    <property type="project" value="TreeGrafter"/>
</dbReference>
<dbReference type="UniPathway" id="UPA00143"/>
<keyword evidence="4 9" id="KW-0853">WD repeat</keyword>
<evidence type="ECO:0000256" key="9">
    <source>
        <dbReference type="PROSITE-ProRule" id="PRU00221"/>
    </source>
</evidence>
<dbReference type="PRINTS" id="PR00320">
    <property type="entry name" value="GPROTEINBRPT"/>
</dbReference>
<evidence type="ECO:0000259" key="11">
    <source>
        <dbReference type="Pfam" id="PF04158"/>
    </source>
</evidence>
<keyword evidence="5" id="KW-0677">Repeat</keyword>
<sequence length="509" mass="55512">MKISALSRSLDQHAPARKGDAAPQSHNLDPALHPFDKAREYTRALAAAKLERMHAKPFVAALDGHADGVYSLALDARRLGVAASGSGDGEIRLWDIASRSCLASYPRAHSGLISSLIISPLSFGSRGSLSAFATDASGKASSRMDGRRLLSAGTDRVVRMWDADPRRDRWGGGDEEDDDAMDLTAAGNIRGVEYNEEKKEAIQSWTSPQAINSLSHHAKAAQFVSASSSIQLWDVTRGSSASASAVGAGGALRTMEWGAESINVVRFNPSETEVLASAGSDRGVVLYDLRSGKPTTKMVMSMRANDIAWSPLEPTTFALASEDHNVYTFDMRNLQSATQIYKSHVAAVMSVGYSPTGQELVSGSYDRTLRLWTVNAGSQSRDVYHLARMQRIFACAFTYDARFVVSASDDGNVRLFKARAGEKLGIQSGRERAALEYRQRLKDKWGSTGDVRKIERQRNIPKQITGASKLKRTMLEAERVKEERRRKHTKAGSSKPKAARKAAILAHKE</sequence>
<feature type="repeat" description="WD" evidence="9">
    <location>
        <begin position="145"/>
        <end position="162"/>
    </location>
</feature>
<feature type="repeat" description="WD" evidence="9">
    <location>
        <begin position="341"/>
        <end position="382"/>
    </location>
</feature>
<evidence type="ECO:0000256" key="5">
    <source>
        <dbReference type="ARBA" id="ARBA00022737"/>
    </source>
</evidence>
<dbReference type="InterPro" id="IPR007287">
    <property type="entry name" value="Sof1"/>
</dbReference>
<dbReference type="Gene3D" id="2.130.10.10">
    <property type="entry name" value="YVTN repeat-like/Quinoprotein amine dehydrogenase"/>
    <property type="match status" value="2"/>
</dbReference>
<dbReference type="EMBL" id="KZ819303">
    <property type="protein sequence ID" value="PWN95617.1"/>
    <property type="molecule type" value="Genomic_DNA"/>
</dbReference>
<dbReference type="PROSITE" id="PS50082">
    <property type="entry name" value="WD_REPEATS_2"/>
    <property type="match status" value="3"/>
</dbReference>
<protein>
    <recommendedName>
        <fullName evidence="3">DDB1- and CUL4-associated factor 13</fullName>
    </recommendedName>
    <alternativeName>
        <fullName evidence="8">WD repeat and SOF domain-containing protein 1</fullName>
    </alternativeName>
</protein>
<name>A0A316Z1G6_9BASI</name>
<dbReference type="Pfam" id="PF04158">
    <property type="entry name" value="Sof1"/>
    <property type="match status" value="1"/>
</dbReference>
<keyword evidence="6" id="KW-0539">Nucleus</keyword>
<feature type="region of interest" description="Disordered" evidence="10">
    <location>
        <begin position="1"/>
        <end position="32"/>
    </location>
</feature>
<dbReference type="GO" id="GO:0016567">
    <property type="term" value="P:protein ubiquitination"/>
    <property type="evidence" value="ECO:0007669"/>
    <property type="project" value="UniProtKB-UniPathway"/>
</dbReference>
<dbReference type="AlphaFoldDB" id="A0A316Z1G6"/>
<dbReference type="GeneID" id="37270790"/>
<dbReference type="GO" id="GO:0032040">
    <property type="term" value="C:small-subunit processome"/>
    <property type="evidence" value="ECO:0007669"/>
    <property type="project" value="TreeGrafter"/>
</dbReference>